<reference evidence="3 4" key="1">
    <citation type="journal article" date="2006" name="Proc. Natl. Acad. Sci. U.S.A.">
        <title>Identification of genes subject to positive selection in uropathogenic strains of Escherichia coli: a comparative genomics approach.</title>
        <authorList>
            <person name="Chen S.L."/>
            <person name="Hung C.S."/>
            <person name="Xu J."/>
            <person name="Reigstad C.S."/>
            <person name="Magrini V."/>
            <person name="Sabo A."/>
            <person name="Blasiar D."/>
            <person name="Bieri T."/>
            <person name="Meyer R.R."/>
            <person name="Ozersky P."/>
            <person name="Armstrong J.R."/>
            <person name="Fulton R.S."/>
            <person name="Latreille J.P."/>
            <person name="Spieth J."/>
            <person name="Hooton T.M."/>
            <person name="Mardis E.R."/>
            <person name="Hultgren S.J."/>
            <person name="Gordon J.I."/>
        </authorList>
    </citation>
    <scope>NUCLEOTIDE SEQUENCE [LARGE SCALE GENOMIC DNA]</scope>
    <source>
        <strain evidence="4">UTI89 / UPEC</strain>
    </source>
</reference>
<dbReference type="InterPro" id="IPR000873">
    <property type="entry name" value="AMP-dep_synth/lig_dom"/>
</dbReference>
<dbReference type="SUPFAM" id="SSF47336">
    <property type="entry name" value="ACP-like"/>
    <property type="match status" value="1"/>
</dbReference>
<dbReference type="Gene3D" id="3.30.300.30">
    <property type="match status" value="1"/>
</dbReference>
<dbReference type="PROSITE" id="PS00455">
    <property type="entry name" value="AMP_BINDING"/>
    <property type="match status" value="1"/>
</dbReference>
<evidence type="ECO:0000313" key="4">
    <source>
        <dbReference type="Proteomes" id="UP000001952"/>
    </source>
</evidence>
<dbReference type="EC" id="6.1.1.13" evidence="3"/>
<dbReference type="InterPro" id="IPR042099">
    <property type="entry name" value="ANL_N_sf"/>
</dbReference>
<feature type="domain" description="Carrier" evidence="2">
    <location>
        <begin position="976"/>
        <end position="1050"/>
    </location>
</feature>
<dbReference type="SUPFAM" id="SSF52777">
    <property type="entry name" value="CoA-dependent acyltransferases"/>
    <property type="match status" value="4"/>
</dbReference>
<dbReference type="Pfam" id="PF00550">
    <property type="entry name" value="PP-binding"/>
    <property type="match status" value="1"/>
</dbReference>
<dbReference type="InterPro" id="IPR020845">
    <property type="entry name" value="AMP-binding_CS"/>
</dbReference>
<dbReference type="NCBIfam" id="TIGR01733">
    <property type="entry name" value="AA-adenyl-dom"/>
    <property type="match status" value="1"/>
</dbReference>
<proteinExistence type="predicted"/>
<dbReference type="KEGG" id="eci:UTI89_C2210"/>
<accession>Q1RAD6</accession>
<dbReference type="GO" id="GO:0016877">
    <property type="term" value="F:ligase activity, forming carbon-sulfur bonds"/>
    <property type="evidence" value="ECO:0007669"/>
    <property type="project" value="UniProtKB-ARBA"/>
</dbReference>
<dbReference type="Gene3D" id="3.30.559.10">
    <property type="entry name" value="Chloramphenicol acetyltransferase-like domain"/>
    <property type="match status" value="2"/>
</dbReference>
<dbReference type="Pfam" id="PF13193">
    <property type="entry name" value="AMP-binding_C"/>
    <property type="match status" value="1"/>
</dbReference>
<dbReference type="PANTHER" id="PTHR45527:SF1">
    <property type="entry name" value="FATTY ACID SYNTHASE"/>
    <property type="match status" value="1"/>
</dbReference>
<dbReference type="CDD" id="cd05930">
    <property type="entry name" value="A_NRPS"/>
    <property type="match status" value="1"/>
</dbReference>
<dbReference type="InterPro" id="IPR010071">
    <property type="entry name" value="AA_adenyl_dom"/>
</dbReference>
<dbReference type="InterPro" id="IPR036736">
    <property type="entry name" value="ACP-like_sf"/>
</dbReference>
<name>Q1RAD6_ECOUT</name>
<dbReference type="Gene3D" id="3.40.50.12780">
    <property type="entry name" value="N-terminal domain of ligase-like"/>
    <property type="match status" value="1"/>
</dbReference>
<dbReference type="InterPro" id="IPR023213">
    <property type="entry name" value="CAT-like_dom_sf"/>
</dbReference>
<evidence type="ECO:0000259" key="2">
    <source>
        <dbReference type="PROSITE" id="PS50075"/>
    </source>
</evidence>
<dbReference type="Pfam" id="PF00668">
    <property type="entry name" value="Condensation"/>
    <property type="match status" value="2"/>
</dbReference>
<dbReference type="GO" id="GO:0044550">
    <property type="term" value="P:secondary metabolite biosynthetic process"/>
    <property type="evidence" value="ECO:0007669"/>
    <property type="project" value="TreeGrafter"/>
</dbReference>
<protein>
    <submittedName>
        <fullName evidence="3">Putative peptide synthetase</fullName>
        <ecNumber evidence="3">6.1.1.13</ecNumber>
    </submittedName>
</protein>
<dbReference type="Pfam" id="PF00501">
    <property type="entry name" value="AMP-binding"/>
    <property type="match status" value="1"/>
</dbReference>
<dbReference type="GO" id="GO:0031177">
    <property type="term" value="F:phosphopantetheine binding"/>
    <property type="evidence" value="ECO:0007669"/>
    <property type="project" value="TreeGrafter"/>
</dbReference>
<dbReference type="InterPro" id="IPR045851">
    <property type="entry name" value="AMP-bd_C_sf"/>
</dbReference>
<dbReference type="Proteomes" id="UP000001952">
    <property type="component" value="Chromosome"/>
</dbReference>
<dbReference type="GO" id="GO:0005737">
    <property type="term" value="C:cytoplasm"/>
    <property type="evidence" value="ECO:0007669"/>
    <property type="project" value="TreeGrafter"/>
</dbReference>
<keyword evidence="1 3" id="KW-0436">Ligase</keyword>
<evidence type="ECO:0000313" key="3">
    <source>
        <dbReference type="EMBL" id="ABE07678.1"/>
    </source>
</evidence>
<dbReference type="HOGENOM" id="CLU_000022_2_2_6"/>
<dbReference type="Gene3D" id="3.30.559.30">
    <property type="entry name" value="Nonribosomal peptide synthetase, condensation domain"/>
    <property type="match status" value="2"/>
</dbReference>
<dbReference type="PANTHER" id="PTHR45527">
    <property type="entry name" value="NONRIBOSOMAL PEPTIDE SYNTHETASE"/>
    <property type="match status" value="1"/>
</dbReference>
<gene>
    <name evidence="3" type="ordered locus">UTI89_C2210</name>
</gene>
<dbReference type="InterPro" id="IPR025110">
    <property type="entry name" value="AMP-bd_C"/>
</dbReference>
<dbReference type="InterPro" id="IPR001242">
    <property type="entry name" value="Condensation_dom"/>
</dbReference>
<dbReference type="SUPFAM" id="SSF56801">
    <property type="entry name" value="Acetyl-CoA synthetase-like"/>
    <property type="match status" value="1"/>
</dbReference>
<organism evidence="3 4">
    <name type="scientific">Escherichia coli (strain UTI89 / UPEC)</name>
    <dbReference type="NCBI Taxonomy" id="364106"/>
    <lineage>
        <taxon>Bacteria</taxon>
        <taxon>Pseudomonadati</taxon>
        <taxon>Pseudomonadota</taxon>
        <taxon>Gammaproteobacteria</taxon>
        <taxon>Enterobacterales</taxon>
        <taxon>Enterobacteriaceae</taxon>
        <taxon>Escherichia</taxon>
    </lineage>
</organism>
<dbReference type="PROSITE" id="PS50075">
    <property type="entry name" value="CARRIER"/>
    <property type="match status" value="1"/>
</dbReference>
<dbReference type="EMBL" id="CP000243">
    <property type="protein sequence ID" value="ABE07678.1"/>
    <property type="molecule type" value="Genomic_DNA"/>
</dbReference>
<evidence type="ECO:0000256" key="1">
    <source>
        <dbReference type="ARBA" id="ARBA00022598"/>
    </source>
</evidence>
<dbReference type="InterPro" id="IPR009081">
    <property type="entry name" value="PP-bd_ACP"/>
</dbReference>
<sequence length="1484" mass="164661">MASAASFTSSAAMESGGGALPTLGYGGGTMMSGNPLSWPQEQCHIIDQLYPYSAVNIIGGVVTIEGIVDLPRLHAAIQSAIRQFDALRMWFVMGEESEVVSQVQPYHWRDIRHLTFSPDYDKENLRPAAIETFVDEWFRQPFTLLAHDLFEFVTFTCGEQYSGYLFKAHHGIADGWSMALLSNHVKRAYEQQDVPDDASPAYSAFLAQQQSYQASTRFAVDRGWWRDYIDEYRDCFPDSSPIVTTEGISCSTWLEPAMINRLYRLCNRYGCTLNTLFIALFALYRARVWGEEKGVIGVPLANRHTREARRCFGMFTNQLPLAYRLVRTERFCERVAFFQRELKRGFKHSKYPITLFNQDLAEQGGGKLRAFDYCVNYYNFTYERHIAGAAQRVESYYSGEQSYKLQIVLQTVNNHKESLRLSLEALRSAFTPHQLTAMKNGLLDLVTALDRQPDARLGDLEVYPAPHVALACGSLKPSFTSRFAAQVVEHGDRTALIDNEQSLTYRQLDDAVERVARYLRQQGIGRGQVVGIIAEHSAQTVMVIYGILRCGAAFLPLNPALPTTRLYAMCRKAQVAHILYDPAMHELTQALAFPASSLLQALATSALAREPWPAIEPQDLAYVLFTSGSTGEPKGVQVSHGNLANYLHFAAERYFTAQDRAALYSSLSFDLTITTLFAPLCVGASISVCRHAESETLLRMAVVDQPNTVIKLTPAHLRLLCAAGISSEQIRTLVVGGEDFKRDLARKAAALFPQAVIYNEYGPTEATVGCMIYRYTGQETLPSLPIGMAIDGCQVAICSPWGCPVPEGETGELVIYGASVTQGYIDAPQQTAAAYLKDTNGVMIGYRSGDIGYAIAPNTLVYQGRKDDQVKINGYRIELCEIEQALLSAPQVESAAVAVIDDVQGQHSGLLACVTPSSVDVATVMQHLRQQLPTYMQPKQCCAIAQLPLSHNGKVDVRQMVATVRNTAPASGSERLGDAAIRHSVRVCVEGALEQTEFDDNENLYVLGLDSIKSIQIAAQLRHHGWTMSAVQVMECGTVNAICEFLASHTTVSQLAQYAHNTRIDLPALRWFTQLALPVPNVYNHVIVLKVLPGCPLEQLHNRLHTLIQQQPALHSALDAEGRLLVCDPNVCYPNEVLTEYSTAQWTLAEVIAQCNSMLDVTNGRVFTAALLHAPQPASSTLVLCAHHLCVDMHSWYLILSTLDAVSTVNGTSNSGLHRWNDYLASKTVDSATHESWRTVCQTLPLHFPPVSLPDDSLPRTRAWREDFRHPCVRRLFESSGNTAYSAETYVLTALALVLRYYSEEPWCRIEMEGMGRGCWPDEPDVADTVGWFTLFYPWAIPLHGDMATLLSAIASDLAKRTHGGGDYGLLQMRHAPEDSLAQGIRMNYIGVQAQPSLRYFHIDHFNSDIYTAPENALGCVLEFNIARSAADGLSFHCRFDPTRIALNDVQLLLARYKNSLTDLDAWLCQHSATLTGAPTLWTL</sequence>
<dbReference type="Gene3D" id="1.10.1200.10">
    <property type="entry name" value="ACP-like"/>
    <property type="match status" value="1"/>
</dbReference>
<dbReference type="GO" id="GO:0043041">
    <property type="term" value="P:amino acid activation for nonribosomal peptide biosynthetic process"/>
    <property type="evidence" value="ECO:0007669"/>
    <property type="project" value="TreeGrafter"/>
</dbReference>